<accession>A0AAD6YUL9</accession>
<sequence>MSPNFWPGVWSTPPPPSLNCSSLVPSLPRSSRLQIAPSLAVAGHALVSDFWRGSSAIEGALQAQFGPHGRRPAALGMLWRGTVDEWCRGNTRDRPRRRSGHTVSRLVAAVVPAYLTRSCSRRRTRTADADGHLAQRVDEVQLRARQGPVRGRTACSCSTCCTSSQMRRGRGWTLGQDCHDMRSQAGPGARPMLAAVDVELARLNTRRTVHTYTGCLPGPVAHGSLPDPTPSRLRSHGDPWMWSCVGPPPGGSSKHYWVLFLGKPLFKMSCHESMTKHHEKYVLNVPIYLGKFKMSVHDDSS</sequence>
<dbReference type="Proteomes" id="UP001219525">
    <property type="component" value="Unassembled WGS sequence"/>
</dbReference>
<name>A0AAD6YUL9_9AGAR</name>
<dbReference type="AlphaFoldDB" id="A0AAD6YUL9"/>
<organism evidence="1 2">
    <name type="scientific">Mycena pura</name>
    <dbReference type="NCBI Taxonomy" id="153505"/>
    <lineage>
        <taxon>Eukaryota</taxon>
        <taxon>Fungi</taxon>
        <taxon>Dikarya</taxon>
        <taxon>Basidiomycota</taxon>
        <taxon>Agaricomycotina</taxon>
        <taxon>Agaricomycetes</taxon>
        <taxon>Agaricomycetidae</taxon>
        <taxon>Agaricales</taxon>
        <taxon>Marasmiineae</taxon>
        <taxon>Mycenaceae</taxon>
        <taxon>Mycena</taxon>
    </lineage>
</organism>
<evidence type="ECO:0000313" key="2">
    <source>
        <dbReference type="Proteomes" id="UP001219525"/>
    </source>
</evidence>
<gene>
    <name evidence="1" type="ORF">GGX14DRAFT_385396</name>
</gene>
<protein>
    <submittedName>
        <fullName evidence="1">Uncharacterized protein</fullName>
    </submittedName>
</protein>
<evidence type="ECO:0000313" key="1">
    <source>
        <dbReference type="EMBL" id="KAJ7229115.1"/>
    </source>
</evidence>
<keyword evidence="2" id="KW-1185">Reference proteome</keyword>
<proteinExistence type="predicted"/>
<comment type="caution">
    <text evidence="1">The sequence shown here is derived from an EMBL/GenBank/DDBJ whole genome shotgun (WGS) entry which is preliminary data.</text>
</comment>
<dbReference type="EMBL" id="JARJCW010000002">
    <property type="protein sequence ID" value="KAJ7229115.1"/>
    <property type="molecule type" value="Genomic_DNA"/>
</dbReference>
<reference evidence="1" key="1">
    <citation type="submission" date="2023-03" db="EMBL/GenBank/DDBJ databases">
        <title>Massive genome expansion in bonnet fungi (Mycena s.s.) driven by repeated elements and novel gene families across ecological guilds.</title>
        <authorList>
            <consortium name="Lawrence Berkeley National Laboratory"/>
            <person name="Harder C.B."/>
            <person name="Miyauchi S."/>
            <person name="Viragh M."/>
            <person name="Kuo A."/>
            <person name="Thoen E."/>
            <person name="Andreopoulos B."/>
            <person name="Lu D."/>
            <person name="Skrede I."/>
            <person name="Drula E."/>
            <person name="Henrissat B."/>
            <person name="Morin E."/>
            <person name="Kohler A."/>
            <person name="Barry K."/>
            <person name="LaButti K."/>
            <person name="Morin E."/>
            <person name="Salamov A."/>
            <person name="Lipzen A."/>
            <person name="Mereny Z."/>
            <person name="Hegedus B."/>
            <person name="Baldrian P."/>
            <person name="Stursova M."/>
            <person name="Weitz H."/>
            <person name="Taylor A."/>
            <person name="Grigoriev I.V."/>
            <person name="Nagy L.G."/>
            <person name="Martin F."/>
            <person name="Kauserud H."/>
        </authorList>
    </citation>
    <scope>NUCLEOTIDE SEQUENCE</scope>
    <source>
        <strain evidence="1">9144</strain>
    </source>
</reference>